<dbReference type="SMART" id="SM00493">
    <property type="entry name" value="TOPRIM"/>
    <property type="match status" value="1"/>
</dbReference>
<evidence type="ECO:0000256" key="7">
    <source>
        <dbReference type="ARBA" id="ARBA00022771"/>
    </source>
</evidence>
<dbReference type="Proteomes" id="UP000237472">
    <property type="component" value="Unassembled WGS sequence"/>
</dbReference>
<dbReference type="Pfam" id="PF08275">
    <property type="entry name" value="DNAG_N"/>
    <property type="match status" value="1"/>
</dbReference>
<dbReference type="GO" id="GO:1990077">
    <property type="term" value="C:primosome complex"/>
    <property type="evidence" value="ECO:0007669"/>
    <property type="project" value="UniProtKB-KW"/>
</dbReference>
<keyword evidence="9" id="KW-0460">Magnesium</keyword>
<dbReference type="SUPFAM" id="SSF56731">
    <property type="entry name" value="DNA primase core"/>
    <property type="match status" value="1"/>
</dbReference>
<evidence type="ECO:0000256" key="5">
    <source>
        <dbReference type="ARBA" id="ARBA00022705"/>
    </source>
</evidence>
<dbReference type="InterPro" id="IPR050219">
    <property type="entry name" value="DnaG_primase"/>
</dbReference>
<dbReference type="GO" id="GO:0006269">
    <property type="term" value="P:DNA replication, synthesis of primer"/>
    <property type="evidence" value="ECO:0007669"/>
    <property type="project" value="UniProtKB-UniRule"/>
</dbReference>
<dbReference type="InterPro" id="IPR034151">
    <property type="entry name" value="TOPRIM_DnaG_bac"/>
</dbReference>
<dbReference type="SUPFAM" id="SSF57783">
    <property type="entry name" value="Zinc beta-ribbon"/>
    <property type="match status" value="1"/>
</dbReference>
<keyword evidence="3 12" id="KW-0808">Transferase</keyword>
<dbReference type="InterPro" id="IPR006171">
    <property type="entry name" value="TOPRIM_dom"/>
</dbReference>
<keyword evidence="2 12" id="KW-0639">Primosome</keyword>
<keyword evidence="5 12" id="KW-0235">DNA replication</keyword>
<name>A0A2G4R126_9BACT</name>
<dbReference type="Gene3D" id="3.90.980.10">
    <property type="entry name" value="DNA primase, catalytic core, N-terminal domain"/>
    <property type="match status" value="1"/>
</dbReference>
<dbReference type="SMART" id="SM00400">
    <property type="entry name" value="ZnF_CHCC"/>
    <property type="match status" value="1"/>
</dbReference>
<comment type="subunit">
    <text evidence="12">Monomer. Interacts with DnaB.</text>
</comment>
<dbReference type="NCBIfam" id="TIGR01391">
    <property type="entry name" value="dnaG"/>
    <property type="match status" value="1"/>
</dbReference>
<keyword evidence="11 12" id="KW-0804">Transcription</keyword>
<keyword evidence="8 12" id="KW-0862">Zinc</keyword>
<organism evidence="14 15">
    <name type="scientific">Campylobacter vulpis</name>
    <dbReference type="NCBI Taxonomy" id="1655500"/>
    <lineage>
        <taxon>Bacteria</taxon>
        <taxon>Pseudomonadati</taxon>
        <taxon>Campylobacterota</taxon>
        <taxon>Epsilonproteobacteria</taxon>
        <taxon>Campylobacterales</taxon>
        <taxon>Campylobacteraceae</taxon>
        <taxon>Campylobacter</taxon>
    </lineage>
</organism>
<protein>
    <recommendedName>
        <fullName evidence="12">DNA primase</fullName>
        <ecNumber evidence="12">2.7.7.101</ecNumber>
    </recommendedName>
</protein>
<accession>A0A2G4R126</accession>
<evidence type="ECO:0000313" key="14">
    <source>
        <dbReference type="EMBL" id="PHY90236.1"/>
    </source>
</evidence>
<comment type="function">
    <text evidence="12">RNA polymerase that catalyzes the synthesis of short RNA molecules used as primers for DNA polymerase during DNA replication.</text>
</comment>
<sequence>MITKDSIELLSQRADILNIISHFVEVRRSGASYVCVCPFHDDKNPSMHINTQKNFFHCFACGAGGDVFKFVMDFERVNFAEAVEKVAQLSNFTLTYTKEKEENKREIKHILPLLNAFYKQSLAKHREVLDYLYQRKLSDEDIKKFELGYAVGNEESLRLLKNEQISNEDALYVGAIKKDERGGFYASFIHRITFPIYDYKGLLVGFGGRTLNANNAAKYVNSPQSALFDKARIFYAFHLAKESIAKQREIIICEGYMDAIAFHKAGFTNAVAVLGTALTEHHLPLIRRYEARVLLCFDNDEAGRKAAFRSAFLLSVNKIDGKVVLLEGGKDPAELVANDEAKKLHALLERAMELGEFYIRELLRGEMSSALDKQKALESVQKYTFLLEPLVANSYTGLVAKLLGVKENLVLLNKNVKNNPKTPLLDTQKSRVHLGELELLSFLRISSEAKTLFLKMSDKACFKHKELCEKVLAGFGLEDSDIRELELRNLNAITHLNDFLCLLCKINLAFFNTLTITKPHLGLKKQLLSLLDKNAQKLKKQLDEKALLEFYKEALSFIKSEKDMQILETRLKTWHKIFAQTNISPLDLGLESSPF</sequence>
<dbReference type="PANTHER" id="PTHR30313:SF2">
    <property type="entry name" value="DNA PRIMASE"/>
    <property type="match status" value="1"/>
</dbReference>
<dbReference type="RefSeq" id="WP_099461819.1">
    <property type="nucleotide sequence ID" value="NZ_LDWY01000069.1"/>
</dbReference>
<dbReference type="GO" id="GO:0005737">
    <property type="term" value="C:cytoplasm"/>
    <property type="evidence" value="ECO:0007669"/>
    <property type="project" value="TreeGrafter"/>
</dbReference>
<evidence type="ECO:0000256" key="11">
    <source>
        <dbReference type="ARBA" id="ARBA00023163"/>
    </source>
</evidence>
<evidence type="ECO:0000256" key="2">
    <source>
        <dbReference type="ARBA" id="ARBA00022515"/>
    </source>
</evidence>
<keyword evidence="1 12" id="KW-0240">DNA-directed RNA polymerase</keyword>
<evidence type="ECO:0000256" key="9">
    <source>
        <dbReference type="ARBA" id="ARBA00022842"/>
    </source>
</evidence>
<gene>
    <name evidence="12" type="primary">dnaG</name>
    <name evidence="14" type="ORF">AA994_05690</name>
</gene>
<dbReference type="InterPro" id="IPR002694">
    <property type="entry name" value="Znf_CHC2"/>
</dbReference>
<dbReference type="CDD" id="cd03364">
    <property type="entry name" value="TOPRIM_DnaG_primases"/>
    <property type="match status" value="1"/>
</dbReference>
<evidence type="ECO:0000256" key="3">
    <source>
        <dbReference type="ARBA" id="ARBA00022679"/>
    </source>
</evidence>
<evidence type="ECO:0000256" key="6">
    <source>
        <dbReference type="ARBA" id="ARBA00022723"/>
    </source>
</evidence>
<comment type="caution">
    <text evidence="14">The sequence shown here is derived from an EMBL/GenBank/DDBJ whole genome shotgun (WGS) entry which is preliminary data.</text>
</comment>
<feature type="zinc finger region" description="CHC2-type" evidence="12">
    <location>
        <begin position="37"/>
        <end position="61"/>
    </location>
</feature>
<dbReference type="EC" id="2.7.7.101" evidence="12"/>
<dbReference type="PROSITE" id="PS50880">
    <property type="entry name" value="TOPRIM"/>
    <property type="match status" value="1"/>
</dbReference>
<dbReference type="PANTHER" id="PTHR30313">
    <property type="entry name" value="DNA PRIMASE"/>
    <property type="match status" value="1"/>
</dbReference>
<dbReference type="AlphaFoldDB" id="A0A2G4R126"/>
<dbReference type="Gene3D" id="3.90.580.10">
    <property type="entry name" value="Zinc finger, CHC2-type domain"/>
    <property type="match status" value="1"/>
</dbReference>
<comment type="similarity">
    <text evidence="12">Belongs to the DnaG primase family.</text>
</comment>
<dbReference type="InterPro" id="IPR036977">
    <property type="entry name" value="DNA_primase_Znf_CHC2"/>
</dbReference>
<keyword evidence="7 12" id="KW-0863">Zinc-finger</keyword>
<evidence type="ECO:0000313" key="15">
    <source>
        <dbReference type="Proteomes" id="UP000237472"/>
    </source>
</evidence>
<dbReference type="Pfam" id="PF13155">
    <property type="entry name" value="Toprim_2"/>
    <property type="match status" value="1"/>
</dbReference>
<dbReference type="OrthoDB" id="9803773at2"/>
<dbReference type="InterPro" id="IPR030846">
    <property type="entry name" value="DnaG_bac"/>
</dbReference>
<keyword evidence="6 12" id="KW-0479">Metal-binding</keyword>
<dbReference type="HAMAP" id="MF_00974">
    <property type="entry name" value="DNA_primase_DnaG"/>
    <property type="match status" value="1"/>
</dbReference>
<proteinExistence type="inferred from homology"/>
<dbReference type="GO" id="GO:0008270">
    <property type="term" value="F:zinc ion binding"/>
    <property type="evidence" value="ECO:0007669"/>
    <property type="project" value="UniProtKB-UniRule"/>
</dbReference>
<evidence type="ECO:0000259" key="13">
    <source>
        <dbReference type="PROSITE" id="PS50880"/>
    </source>
</evidence>
<comment type="cofactor">
    <cofactor evidence="12">
        <name>Zn(2+)</name>
        <dbReference type="ChEBI" id="CHEBI:29105"/>
    </cofactor>
    <text evidence="12">Binds 1 zinc ion per monomer.</text>
</comment>
<dbReference type="EMBL" id="LDWY01000069">
    <property type="protein sequence ID" value="PHY90236.1"/>
    <property type="molecule type" value="Genomic_DNA"/>
</dbReference>
<dbReference type="GO" id="GO:0000428">
    <property type="term" value="C:DNA-directed RNA polymerase complex"/>
    <property type="evidence" value="ECO:0007669"/>
    <property type="project" value="UniProtKB-KW"/>
</dbReference>
<dbReference type="GO" id="GO:0003899">
    <property type="term" value="F:DNA-directed RNA polymerase activity"/>
    <property type="evidence" value="ECO:0007669"/>
    <property type="project" value="UniProtKB-UniRule"/>
</dbReference>
<keyword evidence="10 12" id="KW-0238">DNA-binding</keyword>
<dbReference type="InterPro" id="IPR006295">
    <property type="entry name" value="DNA_primase_DnaG"/>
</dbReference>
<comment type="catalytic activity">
    <reaction evidence="12">
        <text>ssDNA + n NTP = ssDNA/pppN(pN)n-1 hybrid + (n-1) diphosphate.</text>
        <dbReference type="EC" id="2.7.7.101"/>
    </reaction>
</comment>
<evidence type="ECO:0000256" key="1">
    <source>
        <dbReference type="ARBA" id="ARBA00022478"/>
    </source>
</evidence>
<dbReference type="GO" id="GO:0003677">
    <property type="term" value="F:DNA binding"/>
    <property type="evidence" value="ECO:0007669"/>
    <property type="project" value="UniProtKB-KW"/>
</dbReference>
<comment type="domain">
    <text evidence="12">Contains an N-terminal zinc-binding domain, a central core domain that contains the primase activity, and a C-terminal DnaB-binding domain.</text>
</comment>
<evidence type="ECO:0000256" key="10">
    <source>
        <dbReference type="ARBA" id="ARBA00023125"/>
    </source>
</evidence>
<reference evidence="15" key="1">
    <citation type="submission" date="2015-06" db="EMBL/GenBank/DDBJ databases">
        <authorList>
            <person name="Parisi A."/>
            <person name="Chiara M."/>
            <person name="Florio D."/>
            <person name="Miccolupo A."/>
            <person name="Manzari C."/>
            <person name="Mion D."/>
            <person name="Caruso M."/>
            <person name="D'erchia A.M."/>
            <person name="Zanoni R."/>
        </authorList>
    </citation>
    <scope>NUCLEOTIDE SEQUENCE [LARGE SCALE GENOMIC DNA]</scope>
    <source>
        <strain evidence="15">73/13</strain>
    </source>
</reference>
<evidence type="ECO:0000256" key="12">
    <source>
        <dbReference type="HAMAP-Rule" id="MF_00974"/>
    </source>
</evidence>
<dbReference type="InterPro" id="IPR037068">
    <property type="entry name" value="DNA_primase_core_N_sf"/>
</dbReference>
<dbReference type="Pfam" id="PF01807">
    <property type="entry name" value="Zn_ribbon_DnaG"/>
    <property type="match status" value="1"/>
</dbReference>
<feature type="domain" description="Toprim" evidence="13">
    <location>
        <begin position="248"/>
        <end position="329"/>
    </location>
</feature>
<evidence type="ECO:0000256" key="4">
    <source>
        <dbReference type="ARBA" id="ARBA00022695"/>
    </source>
</evidence>
<evidence type="ECO:0000256" key="8">
    <source>
        <dbReference type="ARBA" id="ARBA00022833"/>
    </source>
</evidence>
<dbReference type="FunFam" id="3.90.580.10:FF:000001">
    <property type="entry name" value="DNA primase"/>
    <property type="match status" value="1"/>
</dbReference>
<dbReference type="InterPro" id="IPR013264">
    <property type="entry name" value="DNAG_N"/>
</dbReference>
<keyword evidence="4 12" id="KW-0548">Nucleotidyltransferase</keyword>
<dbReference type="Gene3D" id="3.40.1360.10">
    <property type="match status" value="1"/>
</dbReference>